<reference evidence="4" key="1">
    <citation type="submission" date="2012-12" db="EMBL/GenBank/DDBJ databases">
        <authorList>
            <person name="Hellsten U."/>
            <person name="Grimwood J."/>
            <person name="Chapman J.A."/>
            <person name="Shapiro H."/>
            <person name="Aerts A."/>
            <person name="Otillar R.P."/>
            <person name="Terry A.Y."/>
            <person name="Boore J.L."/>
            <person name="Simakov O."/>
            <person name="Marletaz F."/>
            <person name="Cho S.-J."/>
            <person name="Edsinger-Gonzales E."/>
            <person name="Havlak P."/>
            <person name="Kuo D.-H."/>
            <person name="Larsson T."/>
            <person name="Lv J."/>
            <person name="Arendt D."/>
            <person name="Savage R."/>
            <person name="Osoegawa K."/>
            <person name="de Jong P."/>
            <person name="Lindberg D.R."/>
            <person name="Seaver E.C."/>
            <person name="Weisblat D.A."/>
            <person name="Putnam N.H."/>
            <person name="Grigoriev I.V."/>
            <person name="Rokhsar D.S."/>
        </authorList>
    </citation>
    <scope>NUCLEOTIDE SEQUENCE</scope>
</reference>
<feature type="transmembrane region" description="Helical" evidence="1">
    <location>
        <begin position="26"/>
        <end position="45"/>
    </location>
</feature>
<dbReference type="InParanoid" id="T1EXR9"/>
<keyword evidence="1" id="KW-0812">Transmembrane</keyword>
<dbReference type="AlphaFoldDB" id="T1EXR9"/>
<dbReference type="EMBL" id="KB097753">
    <property type="protein sequence ID" value="ESN90441.1"/>
    <property type="molecule type" value="Genomic_DNA"/>
</dbReference>
<dbReference type="Gene3D" id="3.40.50.2300">
    <property type="match status" value="1"/>
</dbReference>
<dbReference type="EMBL" id="AMQM01002258">
    <property type="status" value="NOT_ANNOTATED_CDS"/>
    <property type="molecule type" value="Genomic_DNA"/>
</dbReference>
<keyword evidence="1" id="KW-0472">Membrane</keyword>
<proteinExistence type="predicted"/>
<reference evidence="2 4" key="2">
    <citation type="journal article" date="2013" name="Nature">
        <title>Insights into bilaterian evolution from three spiralian genomes.</title>
        <authorList>
            <person name="Simakov O."/>
            <person name="Marletaz F."/>
            <person name="Cho S.J."/>
            <person name="Edsinger-Gonzales E."/>
            <person name="Havlak P."/>
            <person name="Hellsten U."/>
            <person name="Kuo D.H."/>
            <person name="Larsson T."/>
            <person name="Lv J."/>
            <person name="Arendt D."/>
            <person name="Savage R."/>
            <person name="Osoegawa K."/>
            <person name="de Jong P."/>
            <person name="Grimwood J."/>
            <person name="Chapman J.A."/>
            <person name="Shapiro H."/>
            <person name="Aerts A."/>
            <person name="Otillar R.P."/>
            <person name="Terry A.Y."/>
            <person name="Boore J.L."/>
            <person name="Grigoriev I.V."/>
            <person name="Lindberg D.R."/>
            <person name="Seaver E.C."/>
            <person name="Weisblat D.A."/>
            <person name="Putnam N.H."/>
            <person name="Rokhsar D.S."/>
        </authorList>
    </citation>
    <scope>NUCLEOTIDE SEQUENCE</scope>
</reference>
<dbReference type="SUPFAM" id="SSF53822">
    <property type="entry name" value="Periplasmic binding protein-like I"/>
    <property type="match status" value="1"/>
</dbReference>
<evidence type="ECO:0000313" key="3">
    <source>
        <dbReference type="EnsemblMetazoa" id="HelroP166107"/>
    </source>
</evidence>
<dbReference type="CTD" id="20201369"/>
<keyword evidence="4" id="KW-1185">Reference proteome</keyword>
<evidence type="ECO:0000313" key="4">
    <source>
        <dbReference type="Proteomes" id="UP000015101"/>
    </source>
</evidence>
<name>T1EXR9_HELRO</name>
<dbReference type="KEGG" id="hro:HELRODRAFT_166107"/>
<reference evidence="3" key="3">
    <citation type="submission" date="2015-06" db="UniProtKB">
        <authorList>
            <consortium name="EnsemblMetazoa"/>
        </authorList>
    </citation>
    <scope>IDENTIFICATION</scope>
</reference>
<sequence>MTGDFGFEKTVSASTMAIKDAQEAGLLRGFNVSIFIIFIISVIYMDDKCDGKEALGKTSELHYIKHVSAFVGLPCSAEVHFLALSNTFATSFPFATFDINPATHQHLNMSTHSMKHLILNYEFNTKWFSFDIHIL</sequence>
<gene>
    <name evidence="3" type="primary">20201369</name>
    <name evidence="2" type="ORF">HELRODRAFT_166107</name>
</gene>
<evidence type="ECO:0000256" key="1">
    <source>
        <dbReference type="SAM" id="Phobius"/>
    </source>
</evidence>
<dbReference type="Proteomes" id="UP000015101">
    <property type="component" value="Unassembled WGS sequence"/>
</dbReference>
<keyword evidence="1" id="KW-1133">Transmembrane helix</keyword>
<dbReference type="HOGENOM" id="CLU_1888023_0_0_1"/>
<evidence type="ECO:0000313" key="2">
    <source>
        <dbReference type="EMBL" id="ESN90441.1"/>
    </source>
</evidence>
<protein>
    <submittedName>
        <fullName evidence="2 3">Uncharacterized protein</fullName>
    </submittedName>
</protein>
<dbReference type="RefSeq" id="XP_009031378.1">
    <property type="nucleotide sequence ID" value="XM_009033130.1"/>
</dbReference>
<accession>T1EXR9</accession>
<organism evidence="3 4">
    <name type="scientific">Helobdella robusta</name>
    <name type="common">Californian leech</name>
    <dbReference type="NCBI Taxonomy" id="6412"/>
    <lineage>
        <taxon>Eukaryota</taxon>
        <taxon>Metazoa</taxon>
        <taxon>Spiralia</taxon>
        <taxon>Lophotrochozoa</taxon>
        <taxon>Annelida</taxon>
        <taxon>Clitellata</taxon>
        <taxon>Hirudinea</taxon>
        <taxon>Rhynchobdellida</taxon>
        <taxon>Glossiphoniidae</taxon>
        <taxon>Helobdella</taxon>
    </lineage>
</organism>
<dbReference type="GeneID" id="20201369"/>
<dbReference type="InterPro" id="IPR028082">
    <property type="entry name" value="Peripla_BP_I"/>
</dbReference>
<dbReference type="EnsemblMetazoa" id="HelroT166107">
    <property type="protein sequence ID" value="HelroP166107"/>
    <property type="gene ID" value="HelroG166107"/>
</dbReference>